<dbReference type="Pfam" id="PF22042">
    <property type="entry name" value="EF-G_D2"/>
    <property type="match status" value="1"/>
</dbReference>
<dbReference type="InterPro" id="IPR035649">
    <property type="entry name" value="EFG_V"/>
</dbReference>
<dbReference type="InterPro" id="IPR027417">
    <property type="entry name" value="P-loop_NTPase"/>
</dbReference>
<dbReference type="SUPFAM" id="SSF54211">
    <property type="entry name" value="Ribosomal protein S5 domain 2-like"/>
    <property type="match status" value="1"/>
</dbReference>
<dbReference type="Proteomes" id="UP000593765">
    <property type="component" value="Chromosome"/>
</dbReference>
<dbReference type="Gene3D" id="3.30.70.240">
    <property type="match status" value="1"/>
</dbReference>
<dbReference type="InterPro" id="IPR000640">
    <property type="entry name" value="EFG_V-like"/>
</dbReference>
<dbReference type="FunFam" id="3.30.230.10:FF:000003">
    <property type="entry name" value="Elongation factor G"/>
    <property type="match status" value="1"/>
</dbReference>
<dbReference type="GO" id="GO:0032790">
    <property type="term" value="P:ribosome disassembly"/>
    <property type="evidence" value="ECO:0007669"/>
    <property type="project" value="TreeGrafter"/>
</dbReference>
<dbReference type="EMBL" id="CP063458">
    <property type="protein sequence ID" value="QOV87359.1"/>
    <property type="molecule type" value="Genomic_DNA"/>
</dbReference>
<accession>A0A7M2WPM5</accession>
<name>A0A7M2WPM5_9BACT</name>
<comment type="function">
    <text evidence="6">Catalyzes the GTP-dependent ribosomal translocation step during translation elongation. During this step, the ribosome changes from the pre-translocational (PRE) to the post-translocational (POST) state as the newly formed A-site-bound peptidyl-tRNA and P-site-bound deacylated tRNA move to the P and E sites, respectively. Catalyzes the coordinated movement of the two tRNA molecules, the mRNA and conformational changes in the ribosome.</text>
</comment>
<dbReference type="InterPro" id="IPR053905">
    <property type="entry name" value="EF-G-like_DII"/>
</dbReference>
<dbReference type="CDD" id="cd01434">
    <property type="entry name" value="EFG_mtEFG1_IV"/>
    <property type="match status" value="1"/>
</dbReference>
<evidence type="ECO:0000256" key="4">
    <source>
        <dbReference type="ARBA" id="ARBA00022917"/>
    </source>
</evidence>
<dbReference type="NCBIfam" id="NF009891">
    <property type="entry name" value="PRK13351.1-1"/>
    <property type="match status" value="1"/>
</dbReference>
<dbReference type="GO" id="GO:0003746">
    <property type="term" value="F:translation elongation factor activity"/>
    <property type="evidence" value="ECO:0007669"/>
    <property type="project" value="UniProtKB-KW"/>
</dbReference>
<feature type="domain" description="Tr-type G" evidence="7">
    <location>
        <begin position="7"/>
        <end position="262"/>
    </location>
</feature>
<dbReference type="SUPFAM" id="SSF50447">
    <property type="entry name" value="Translation proteins"/>
    <property type="match status" value="1"/>
</dbReference>
<dbReference type="SMART" id="SM00889">
    <property type="entry name" value="EFG_IV"/>
    <property type="match status" value="1"/>
</dbReference>
<evidence type="ECO:0000259" key="7">
    <source>
        <dbReference type="PROSITE" id="PS51722"/>
    </source>
</evidence>
<keyword evidence="9" id="KW-1185">Reference proteome</keyword>
<dbReference type="InterPro" id="IPR009000">
    <property type="entry name" value="Transl_B-barrel_sf"/>
</dbReference>
<dbReference type="InterPro" id="IPR000795">
    <property type="entry name" value="T_Tr_GTP-bd_dom"/>
</dbReference>
<reference evidence="8 9" key="1">
    <citation type="submission" date="2020-10" db="EMBL/GenBank/DDBJ databases">
        <title>Wide distribution of Phycisphaera-like planctomycetes from WD2101 soil group in peatlands and genome analysis of the first cultivated representative.</title>
        <authorList>
            <person name="Dedysh S.N."/>
            <person name="Beletsky A.V."/>
            <person name="Ivanova A."/>
            <person name="Kulichevskaya I.S."/>
            <person name="Suzina N.E."/>
            <person name="Philippov D.A."/>
            <person name="Rakitin A.L."/>
            <person name="Mardanov A.V."/>
            <person name="Ravin N.V."/>
        </authorList>
    </citation>
    <scope>NUCLEOTIDE SEQUENCE [LARGE SCALE GENOMIC DNA]</scope>
    <source>
        <strain evidence="8 9">M1803</strain>
    </source>
</reference>
<dbReference type="Gene3D" id="3.30.230.10">
    <property type="match status" value="1"/>
</dbReference>
<dbReference type="CDD" id="cd04170">
    <property type="entry name" value="EF-G_bact"/>
    <property type="match status" value="1"/>
</dbReference>
<dbReference type="InterPro" id="IPR005517">
    <property type="entry name" value="Transl_elong_EFG/EF2_IV"/>
</dbReference>
<dbReference type="PANTHER" id="PTHR43261">
    <property type="entry name" value="TRANSLATION ELONGATION FACTOR G-RELATED"/>
    <property type="match status" value="1"/>
</dbReference>
<evidence type="ECO:0000256" key="2">
    <source>
        <dbReference type="ARBA" id="ARBA00022741"/>
    </source>
</evidence>
<dbReference type="SUPFAM" id="SSF54980">
    <property type="entry name" value="EF-G C-terminal domain-like"/>
    <property type="match status" value="2"/>
</dbReference>
<keyword evidence="2" id="KW-0547">Nucleotide-binding</keyword>
<dbReference type="AlphaFoldDB" id="A0A7M2WPM5"/>
<dbReference type="InterPro" id="IPR035647">
    <property type="entry name" value="EFG_III/V"/>
</dbReference>
<dbReference type="GO" id="GO:0005525">
    <property type="term" value="F:GTP binding"/>
    <property type="evidence" value="ECO:0007669"/>
    <property type="project" value="UniProtKB-KW"/>
</dbReference>
<gene>
    <name evidence="8" type="ORF">IPV69_13775</name>
</gene>
<dbReference type="NCBIfam" id="NF009381">
    <property type="entry name" value="PRK12740.1-5"/>
    <property type="match status" value="1"/>
</dbReference>
<dbReference type="PANTHER" id="PTHR43261:SF6">
    <property type="entry name" value="ELONGATION FACTOR G-LIKE PROTEIN"/>
    <property type="match status" value="1"/>
</dbReference>
<keyword evidence="3 8" id="KW-0251">Elongation factor</keyword>
<keyword evidence="5" id="KW-0342">GTP-binding</keyword>
<dbReference type="CDD" id="cd16262">
    <property type="entry name" value="EFG_III"/>
    <property type="match status" value="1"/>
</dbReference>
<dbReference type="CDD" id="cd03713">
    <property type="entry name" value="EFG_mtEFG_C"/>
    <property type="match status" value="1"/>
</dbReference>
<dbReference type="GO" id="GO:0003924">
    <property type="term" value="F:GTPase activity"/>
    <property type="evidence" value="ECO:0007669"/>
    <property type="project" value="InterPro"/>
</dbReference>
<proteinExistence type="predicted"/>
<keyword evidence="4" id="KW-0648">Protein biosynthesis</keyword>
<dbReference type="InterPro" id="IPR041095">
    <property type="entry name" value="EFG_II"/>
</dbReference>
<dbReference type="CDD" id="cd04088">
    <property type="entry name" value="EFG_mtEFG_II"/>
    <property type="match status" value="1"/>
</dbReference>
<dbReference type="PROSITE" id="PS51722">
    <property type="entry name" value="G_TR_2"/>
    <property type="match status" value="1"/>
</dbReference>
<protein>
    <recommendedName>
        <fullName evidence="1">Elongation factor G</fullName>
    </recommendedName>
</protein>
<dbReference type="Pfam" id="PF00009">
    <property type="entry name" value="GTP_EFTU"/>
    <property type="match status" value="1"/>
</dbReference>
<dbReference type="InterPro" id="IPR009022">
    <property type="entry name" value="EFG_III"/>
</dbReference>
<dbReference type="SUPFAM" id="SSF52540">
    <property type="entry name" value="P-loop containing nucleoside triphosphate hydrolases"/>
    <property type="match status" value="1"/>
</dbReference>
<dbReference type="InterPro" id="IPR014721">
    <property type="entry name" value="Ribsml_uS5_D2-typ_fold_subgr"/>
</dbReference>
<evidence type="ECO:0000256" key="6">
    <source>
        <dbReference type="ARBA" id="ARBA00024731"/>
    </source>
</evidence>
<dbReference type="FunFam" id="3.30.70.240:FF:000001">
    <property type="entry name" value="Elongation factor G"/>
    <property type="match status" value="1"/>
</dbReference>
<dbReference type="Gene3D" id="3.30.70.870">
    <property type="entry name" value="Elongation Factor G (Translational Gtpase), domain 3"/>
    <property type="match status" value="1"/>
</dbReference>
<evidence type="ECO:0000313" key="8">
    <source>
        <dbReference type="EMBL" id="QOV87359.1"/>
    </source>
</evidence>
<dbReference type="KEGG" id="hbs:IPV69_13775"/>
<dbReference type="RefSeq" id="WP_206290260.1">
    <property type="nucleotide sequence ID" value="NZ_CP063458.1"/>
</dbReference>
<dbReference type="Gene3D" id="3.40.50.300">
    <property type="entry name" value="P-loop containing nucleotide triphosphate hydrolases"/>
    <property type="match status" value="1"/>
</dbReference>
<dbReference type="Pfam" id="PF14492">
    <property type="entry name" value="EFG_III"/>
    <property type="match status" value="1"/>
</dbReference>
<dbReference type="Pfam" id="PF03764">
    <property type="entry name" value="EFG_IV"/>
    <property type="match status" value="1"/>
</dbReference>
<evidence type="ECO:0000256" key="3">
    <source>
        <dbReference type="ARBA" id="ARBA00022768"/>
    </source>
</evidence>
<dbReference type="InterPro" id="IPR047872">
    <property type="entry name" value="EFG_IV"/>
</dbReference>
<dbReference type="NCBIfam" id="TIGR00231">
    <property type="entry name" value="small_GTP"/>
    <property type="match status" value="1"/>
</dbReference>
<sequence length="693" mass="76370">MPAYTTADIRNIVLTGHHVCGKTSLLDAMLFEAKAVTRKGNPAEGTSFSDYEKEEKEHKHSIFSTLLHLDHDGKRVNIIDTPGSPDLIGQAIACLPAVETVVLVVNAQHGVEVVTRRMMESAKDRNLPRAIVVNKCNMTEVDLAAVVRQLRESFGTECIPVNLPADNGKRVVDCLLNKEGTSDLGEVAEAHSRILDQIVEIDENLMEKYLGGEEPNFEALHDPFEQCMDEGHVVPILFTDARTGLGVRELLDFLIRWFPSPLEGNPRPFLVGSGPDDRQDERPFTYTNDAMKPLLAHVFKVTTDPFVGKLAVFRVHQGKVTGQSQVLIGHSKKAIKLGHIFHLQGKEHHEVNEIIAGDIGAVAKIEEIHTGDVLHDDHALDSVHLKPLTFPTPMYGLAITPRARGDEQKISQQLHKLAEEDPTFHWGTNRQTHEMVINGIGELHLRMVLERLKNRGIQVDTKPPKIAYKETITMKAEGHYRHKKQTGGAGQFGEVYLRVEPLNGESPFSKKNGGPGFEFSDEIFGGTIPGQYLPAIEKGVRELLETGVIAGYPVQDVRVAVYDGKHHPVDSKEVAFKTAGKFAFKDAFLKAKPALLEPIVNMEVTVPEGQMGAVTGDLSGKRGRIQGTNMLPGGMAVVKAQAPLAEVMQYQSQLKSVTGGQGTFVMELSHYEPVPPQVQQQVASQYKPVEVEE</sequence>
<dbReference type="Gene3D" id="2.40.30.10">
    <property type="entry name" value="Translation factors"/>
    <property type="match status" value="1"/>
</dbReference>
<dbReference type="Pfam" id="PF00679">
    <property type="entry name" value="EFG_C"/>
    <property type="match status" value="1"/>
</dbReference>
<dbReference type="InterPro" id="IPR005225">
    <property type="entry name" value="Small_GTP-bd"/>
</dbReference>
<organism evidence="8 9">
    <name type="scientific">Humisphaera borealis</name>
    <dbReference type="NCBI Taxonomy" id="2807512"/>
    <lineage>
        <taxon>Bacteria</taxon>
        <taxon>Pseudomonadati</taxon>
        <taxon>Planctomycetota</taxon>
        <taxon>Phycisphaerae</taxon>
        <taxon>Tepidisphaerales</taxon>
        <taxon>Tepidisphaeraceae</taxon>
        <taxon>Humisphaera</taxon>
    </lineage>
</organism>
<evidence type="ECO:0000313" key="9">
    <source>
        <dbReference type="Proteomes" id="UP000593765"/>
    </source>
</evidence>
<evidence type="ECO:0000256" key="1">
    <source>
        <dbReference type="ARBA" id="ARBA00017872"/>
    </source>
</evidence>
<dbReference type="InterPro" id="IPR020568">
    <property type="entry name" value="Ribosomal_Su5_D2-typ_SF"/>
</dbReference>
<dbReference type="SMART" id="SM00838">
    <property type="entry name" value="EFG_C"/>
    <property type="match status" value="1"/>
</dbReference>
<evidence type="ECO:0000256" key="5">
    <source>
        <dbReference type="ARBA" id="ARBA00023134"/>
    </source>
</evidence>